<name>A0A0D7BPR2_9AGAR</name>
<dbReference type="SMART" id="SM00248">
    <property type="entry name" value="ANK"/>
    <property type="match status" value="1"/>
</dbReference>
<dbReference type="Proteomes" id="UP000054007">
    <property type="component" value="Unassembled WGS sequence"/>
</dbReference>
<dbReference type="InterPro" id="IPR002110">
    <property type="entry name" value="Ankyrin_rpt"/>
</dbReference>
<dbReference type="PROSITE" id="PS51559">
    <property type="entry name" value="SAM_RMT2"/>
    <property type="match status" value="1"/>
</dbReference>
<dbReference type="InterPro" id="IPR029063">
    <property type="entry name" value="SAM-dependent_MTases_sf"/>
</dbReference>
<feature type="domain" description="RMT2" evidence="5">
    <location>
        <begin position="130"/>
        <end position="367"/>
    </location>
</feature>
<evidence type="ECO:0000256" key="1">
    <source>
        <dbReference type="ARBA" id="ARBA00022603"/>
    </source>
</evidence>
<dbReference type="STRING" id="1314674.A0A0D7BPR2"/>
<dbReference type="Gene3D" id="3.40.50.150">
    <property type="entry name" value="Vaccinia Virus protein VP39"/>
    <property type="match status" value="1"/>
</dbReference>
<dbReference type="EMBL" id="KN880444">
    <property type="protein sequence ID" value="KIY72417.1"/>
    <property type="molecule type" value="Genomic_DNA"/>
</dbReference>
<dbReference type="GO" id="GO:0032259">
    <property type="term" value="P:methylation"/>
    <property type="evidence" value="ECO:0007669"/>
    <property type="project" value="UniProtKB-KW"/>
</dbReference>
<accession>A0A0D7BPR2</accession>
<gene>
    <name evidence="6" type="ORF">CYLTODRAFT_434786</name>
</gene>
<dbReference type="PANTHER" id="PTHR32379">
    <property type="entry name" value="GUANIDINOACETATE N-METHYLTRANSFERASE"/>
    <property type="match status" value="1"/>
</dbReference>
<keyword evidence="2" id="KW-0808">Transferase</keyword>
<keyword evidence="1" id="KW-0489">Methyltransferase</keyword>
<evidence type="ECO:0000256" key="4">
    <source>
        <dbReference type="PROSITE-ProRule" id="PRU00023"/>
    </source>
</evidence>
<keyword evidence="3" id="KW-0949">S-adenosyl-L-methionine</keyword>
<dbReference type="SUPFAM" id="SSF53335">
    <property type="entry name" value="S-adenosyl-L-methionine-dependent methyltransferases"/>
    <property type="match status" value="1"/>
</dbReference>
<dbReference type="PANTHER" id="PTHR32379:SF1">
    <property type="entry name" value="GUANIDINOACETATE N-METHYLTRANSFERASE"/>
    <property type="match status" value="1"/>
</dbReference>
<dbReference type="Pfam" id="PF12796">
    <property type="entry name" value="Ank_2"/>
    <property type="match status" value="1"/>
</dbReference>
<proteinExistence type="predicted"/>
<evidence type="ECO:0000256" key="3">
    <source>
        <dbReference type="ARBA" id="ARBA00022691"/>
    </source>
</evidence>
<dbReference type="InterPro" id="IPR036770">
    <property type="entry name" value="Ankyrin_rpt-contain_sf"/>
</dbReference>
<keyword evidence="7" id="KW-1185">Reference proteome</keyword>
<organism evidence="6 7">
    <name type="scientific">Cylindrobasidium torrendii FP15055 ss-10</name>
    <dbReference type="NCBI Taxonomy" id="1314674"/>
    <lineage>
        <taxon>Eukaryota</taxon>
        <taxon>Fungi</taxon>
        <taxon>Dikarya</taxon>
        <taxon>Basidiomycota</taxon>
        <taxon>Agaricomycotina</taxon>
        <taxon>Agaricomycetes</taxon>
        <taxon>Agaricomycetidae</taxon>
        <taxon>Agaricales</taxon>
        <taxon>Marasmiineae</taxon>
        <taxon>Physalacriaceae</taxon>
        <taxon>Cylindrobasidium</taxon>
    </lineage>
</organism>
<dbReference type="Gene3D" id="1.25.40.20">
    <property type="entry name" value="Ankyrin repeat-containing domain"/>
    <property type="match status" value="1"/>
</dbReference>
<feature type="repeat" description="ANK" evidence="4">
    <location>
        <begin position="46"/>
        <end position="78"/>
    </location>
</feature>
<dbReference type="PROSITE" id="PS50297">
    <property type="entry name" value="ANK_REP_REGION"/>
    <property type="match status" value="1"/>
</dbReference>
<dbReference type="OrthoDB" id="19014at2759"/>
<dbReference type="InterPro" id="IPR051038">
    <property type="entry name" value="RMT2/GAMT_Mtase"/>
</dbReference>
<keyword evidence="4" id="KW-0040">ANK repeat</keyword>
<dbReference type="GO" id="GO:0019702">
    <property type="term" value="F:protein arginine N5-methyltransferase activity"/>
    <property type="evidence" value="ECO:0007669"/>
    <property type="project" value="TreeGrafter"/>
</dbReference>
<dbReference type="GO" id="GO:0005634">
    <property type="term" value="C:nucleus"/>
    <property type="evidence" value="ECO:0007669"/>
    <property type="project" value="TreeGrafter"/>
</dbReference>
<dbReference type="InterPro" id="IPR026480">
    <property type="entry name" value="RMT2_dom"/>
</dbReference>
<dbReference type="GO" id="GO:0005737">
    <property type="term" value="C:cytoplasm"/>
    <property type="evidence" value="ECO:0007669"/>
    <property type="project" value="TreeGrafter"/>
</dbReference>
<sequence length="367" mass="41223">MEVDSAELLTILGEHLVNSVIGREPFQTVKEIVDQGAPLWYQNEEEGLSALHAAAYNQDAELAKYLIDEGAVWNALDNYGNSAGDIALSFGDEQTYTTIRDAGIRSEMLLSLLGRKHSDADGMVLKTDDQTAAASTDAYLKQKLVFRKDEHGQEICLVDAGNGQEVGVMMAWETPIMEETVRLLCPPENLEGMKVLNVGFGLGIIDSLFQSLPTRPEQHVIIEAHPDVLQHMREQGWYERPSVKILEGKWQDFVDSEALLSFGGFDVIYTDTFSEDYQALHEFFEHLPDLLSGPDARFGFFNGLGATNLLFYDVSTLMAELHLSEVGINVEWTDVDVTRDSRNRWGRTREYFTMPVYRLPIGKMSIM</sequence>
<dbReference type="AlphaFoldDB" id="A0A0D7BPR2"/>
<reference evidence="6 7" key="1">
    <citation type="journal article" date="2015" name="Fungal Genet. Biol.">
        <title>Evolution of novel wood decay mechanisms in Agaricales revealed by the genome sequences of Fistulina hepatica and Cylindrobasidium torrendii.</title>
        <authorList>
            <person name="Floudas D."/>
            <person name="Held B.W."/>
            <person name="Riley R."/>
            <person name="Nagy L.G."/>
            <person name="Koehler G."/>
            <person name="Ransdell A.S."/>
            <person name="Younus H."/>
            <person name="Chow J."/>
            <person name="Chiniquy J."/>
            <person name="Lipzen A."/>
            <person name="Tritt A."/>
            <person name="Sun H."/>
            <person name="Haridas S."/>
            <person name="LaButti K."/>
            <person name="Ohm R.A."/>
            <person name="Kues U."/>
            <person name="Blanchette R.A."/>
            <person name="Grigoriev I.V."/>
            <person name="Minto R.E."/>
            <person name="Hibbett D.S."/>
        </authorList>
    </citation>
    <scope>NUCLEOTIDE SEQUENCE [LARGE SCALE GENOMIC DNA]</scope>
    <source>
        <strain evidence="6 7">FP15055 ss-10</strain>
    </source>
</reference>
<dbReference type="SUPFAM" id="SSF48403">
    <property type="entry name" value="Ankyrin repeat"/>
    <property type="match status" value="1"/>
</dbReference>
<protein>
    <recommendedName>
        <fullName evidence="5">RMT2 domain-containing protein</fullName>
    </recommendedName>
</protein>
<dbReference type="PROSITE" id="PS50088">
    <property type="entry name" value="ANK_REPEAT"/>
    <property type="match status" value="1"/>
</dbReference>
<evidence type="ECO:0000313" key="6">
    <source>
        <dbReference type="EMBL" id="KIY72417.1"/>
    </source>
</evidence>
<evidence type="ECO:0000259" key="5">
    <source>
        <dbReference type="PROSITE" id="PS51559"/>
    </source>
</evidence>
<evidence type="ECO:0000256" key="2">
    <source>
        <dbReference type="ARBA" id="ARBA00022679"/>
    </source>
</evidence>
<evidence type="ECO:0000313" key="7">
    <source>
        <dbReference type="Proteomes" id="UP000054007"/>
    </source>
</evidence>